<sequence>MTLTFYNLLEASLLVLNGIAVINRERVLNKWLKSRQNSFDYGQSQGPTGAADQILNLIVSVQTVMRIPLIFMNILVIFYKNMERITETTCLETHLVKGIFETFNKHYRLNQKNIERMAIRIREPLKACRKAMDDGDLEKAKRALVVLKTRIETWSEEMTNNWMKEQALIKNFRERWSYINKINIDEQRFTQQKFHRYLTEHLLRIGALKTASKYAVKYGVENLANIESYSEINNIITSIEQKNLEPAIVWCAQHKSRLKKINSSLAIELKIQDTLSNLQPNNKLEVLDALKKVLNENNYECSNSKISEIIGAIIVAGGCNIQKYNDMVNTKRYIQLKKLFITDASKIYGFYGGTPFSISLLLGICAFKSTKCSEQKDSKCITCRPLYVKIGKRLPTASRRNSIILDPITKEILNENNVPMMLPNGLVYGKKQIDKNSKNGEFHCQISNASFPVESCLRVYIL</sequence>
<evidence type="ECO:0000256" key="1">
    <source>
        <dbReference type="ARBA" id="ARBA00004496"/>
    </source>
</evidence>
<keyword evidence="3" id="KW-0479">Metal-binding</keyword>
<dbReference type="AlphaFoldDB" id="A0AAF5DFD2"/>
<evidence type="ECO:0000256" key="3">
    <source>
        <dbReference type="ARBA" id="ARBA00022723"/>
    </source>
</evidence>
<dbReference type="GO" id="GO:0034657">
    <property type="term" value="C:GID complex"/>
    <property type="evidence" value="ECO:0007669"/>
    <property type="project" value="TreeGrafter"/>
</dbReference>
<dbReference type="GO" id="GO:0005737">
    <property type="term" value="C:cytoplasm"/>
    <property type="evidence" value="ECO:0007669"/>
    <property type="project" value="UniProtKB-SubCell"/>
</dbReference>
<dbReference type="GO" id="GO:0061630">
    <property type="term" value="F:ubiquitin protein ligase activity"/>
    <property type="evidence" value="ECO:0007669"/>
    <property type="project" value="InterPro"/>
</dbReference>
<keyword evidence="4 6" id="KW-0863">Zinc-finger</keyword>
<evidence type="ECO:0000256" key="2">
    <source>
        <dbReference type="ARBA" id="ARBA00022490"/>
    </source>
</evidence>
<dbReference type="Pfam" id="PF10607">
    <property type="entry name" value="CTLH"/>
    <property type="match status" value="1"/>
</dbReference>
<accession>A0AAF5DFD2</accession>
<evidence type="ECO:0000256" key="4">
    <source>
        <dbReference type="ARBA" id="ARBA00022771"/>
    </source>
</evidence>
<evidence type="ECO:0000256" key="5">
    <source>
        <dbReference type="ARBA" id="ARBA00022833"/>
    </source>
</evidence>
<name>A0AAF5DFD2_STRER</name>
<dbReference type="CDD" id="cd16659">
    <property type="entry name" value="RING-Ubox_Emp"/>
    <property type="match status" value="1"/>
</dbReference>
<dbReference type="PROSITE" id="PS50897">
    <property type="entry name" value="CTLH"/>
    <property type="match status" value="1"/>
</dbReference>
<proteinExistence type="predicted"/>
<comment type="subcellular location">
    <subcellularLocation>
        <location evidence="1">Cytoplasm</location>
    </subcellularLocation>
</comment>
<feature type="domain" description="CTLH" evidence="7">
    <location>
        <begin position="228"/>
        <end position="285"/>
    </location>
</feature>
<dbReference type="Pfam" id="PF08571">
    <property type="entry name" value="Yos1"/>
    <property type="match status" value="1"/>
</dbReference>
<dbReference type="GO" id="GO:0005634">
    <property type="term" value="C:nucleus"/>
    <property type="evidence" value="ECO:0007669"/>
    <property type="project" value="TreeGrafter"/>
</dbReference>
<dbReference type="PANTHER" id="PTHR12170">
    <property type="entry name" value="MACROPHAGE ERYTHROBLAST ATTACHER-RELATED"/>
    <property type="match status" value="1"/>
</dbReference>
<feature type="domain" description="RING-Gid-type" evidence="8">
    <location>
        <begin position="380"/>
        <end position="447"/>
    </location>
</feature>
<dbReference type="InterPro" id="IPR045098">
    <property type="entry name" value="Fyv10_fam"/>
</dbReference>
<dbReference type="WBParaSite" id="TCONS_00011587.p1">
    <property type="protein sequence ID" value="TCONS_00011587.p1"/>
    <property type="gene ID" value="XLOC_006152"/>
</dbReference>
<dbReference type="Proteomes" id="UP000035681">
    <property type="component" value="Unplaced"/>
</dbReference>
<protein>
    <submittedName>
        <fullName evidence="10">Macrophage erythroblast attacher</fullName>
    </submittedName>
</protein>
<evidence type="ECO:0000313" key="10">
    <source>
        <dbReference type="WBParaSite" id="TCONS_00011587.p1"/>
    </source>
</evidence>
<evidence type="ECO:0000256" key="6">
    <source>
        <dbReference type="PROSITE-ProRule" id="PRU01215"/>
    </source>
</evidence>
<organism evidence="9 10">
    <name type="scientific">Strongyloides stercoralis</name>
    <name type="common">Threadworm</name>
    <dbReference type="NCBI Taxonomy" id="6248"/>
    <lineage>
        <taxon>Eukaryota</taxon>
        <taxon>Metazoa</taxon>
        <taxon>Ecdysozoa</taxon>
        <taxon>Nematoda</taxon>
        <taxon>Chromadorea</taxon>
        <taxon>Rhabditida</taxon>
        <taxon>Tylenchina</taxon>
        <taxon>Panagrolaimomorpha</taxon>
        <taxon>Strongyloidoidea</taxon>
        <taxon>Strongyloididae</taxon>
        <taxon>Strongyloides</taxon>
    </lineage>
</organism>
<dbReference type="InterPro" id="IPR013880">
    <property type="entry name" value="Yos1"/>
</dbReference>
<dbReference type="GO" id="GO:0008270">
    <property type="term" value="F:zinc ion binding"/>
    <property type="evidence" value="ECO:0007669"/>
    <property type="project" value="UniProtKB-KW"/>
</dbReference>
<feature type="zinc finger region" description="RING-Gid-type" evidence="6">
    <location>
        <begin position="380"/>
        <end position="447"/>
    </location>
</feature>
<dbReference type="GO" id="GO:0043161">
    <property type="term" value="P:proteasome-mediated ubiquitin-dependent protein catabolic process"/>
    <property type="evidence" value="ECO:0007669"/>
    <property type="project" value="InterPro"/>
</dbReference>
<keyword evidence="5" id="KW-0862">Zinc</keyword>
<evidence type="ECO:0000259" key="7">
    <source>
        <dbReference type="PROSITE" id="PS50897"/>
    </source>
</evidence>
<dbReference type="PROSITE" id="PS51867">
    <property type="entry name" value="ZF_RING_GID"/>
    <property type="match status" value="1"/>
</dbReference>
<dbReference type="PANTHER" id="PTHR12170:SF2">
    <property type="entry name" value="E3 UBIQUITIN-PROTEIN TRANSFERASE MAEA"/>
    <property type="match status" value="1"/>
</dbReference>
<evidence type="ECO:0000259" key="8">
    <source>
        <dbReference type="PROSITE" id="PS51867"/>
    </source>
</evidence>
<keyword evidence="9" id="KW-1185">Reference proteome</keyword>
<dbReference type="InterPro" id="IPR024964">
    <property type="entry name" value="CTLH/CRA"/>
</dbReference>
<dbReference type="InterPro" id="IPR006595">
    <property type="entry name" value="CTLH_C"/>
</dbReference>
<dbReference type="InterPro" id="IPR044063">
    <property type="entry name" value="ZF_RING_GID"/>
</dbReference>
<reference evidence="10" key="1">
    <citation type="submission" date="2024-02" db="UniProtKB">
        <authorList>
            <consortium name="WormBaseParasite"/>
        </authorList>
    </citation>
    <scope>IDENTIFICATION</scope>
</reference>
<keyword evidence="2" id="KW-0963">Cytoplasm</keyword>
<evidence type="ECO:0000313" key="9">
    <source>
        <dbReference type="Proteomes" id="UP000035681"/>
    </source>
</evidence>